<keyword evidence="2" id="KW-1185">Reference proteome</keyword>
<evidence type="ECO:0000313" key="2">
    <source>
        <dbReference type="Proteomes" id="UP000092460"/>
    </source>
</evidence>
<dbReference type="EnsemblMetazoa" id="GPPI028156-RA">
    <property type="protein sequence ID" value="GPPI028156-PA"/>
    <property type="gene ID" value="GPPI028156"/>
</dbReference>
<dbReference type="EMBL" id="JXJN01013321">
    <property type="status" value="NOT_ANNOTATED_CDS"/>
    <property type="molecule type" value="Genomic_DNA"/>
</dbReference>
<proteinExistence type="predicted"/>
<dbReference type="Proteomes" id="UP000092460">
    <property type="component" value="Unassembled WGS sequence"/>
</dbReference>
<reference evidence="1" key="2">
    <citation type="submission" date="2020-05" db="UniProtKB">
        <authorList>
            <consortium name="EnsemblMetazoa"/>
        </authorList>
    </citation>
    <scope>IDENTIFICATION</scope>
    <source>
        <strain evidence="1">IAEA</strain>
    </source>
</reference>
<dbReference type="VEuPathDB" id="VectorBase:GPPI028156"/>
<sequence length="237" mass="26494">YLARIDAAKPSSSSSSSSSSCLVIRHITSSWTDFPHLGRNPKTMSEASQQLKTKTLIDYVKPNESMFKHNRRFLPLTTEVNYSGDRTSIVSEYDAIITYNGIRRNLPVKHSHMWRQQAIDNLLHAIPNTVDVVDDITVDGKHDGTTFVIGVLTYNDIAIQQRSLGNFLYIAQCAIPSTSEFVKSVTYVKLTAARISIIPHNFTMFSLFATLNAGAKHNMLQLSSYECGFSLSSFIVH</sequence>
<protein>
    <submittedName>
        <fullName evidence="1">Uncharacterized protein</fullName>
    </submittedName>
</protein>
<evidence type="ECO:0000313" key="1">
    <source>
        <dbReference type="EnsemblMetazoa" id="GPPI028156-PA"/>
    </source>
</evidence>
<dbReference type="AlphaFoldDB" id="A0A1B0BF93"/>
<accession>A0A1B0BF93</accession>
<name>A0A1B0BF93_9MUSC</name>
<organism evidence="1 2">
    <name type="scientific">Glossina palpalis gambiensis</name>
    <dbReference type="NCBI Taxonomy" id="67801"/>
    <lineage>
        <taxon>Eukaryota</taxon>
        <taxon>Metazoa</taxon>
        <taxon>Ecdysozoa</taxon>
        <taxon>Arthropoda</taxon>
        <taxon>Hexapoda</taxon>
        <taxon>Insecta</taxon>
        <taxon>Pterygota</taxon>
        <taxon>Neoptera</taxon>
        <taxon>Endopterygota</taxon>
        <taxon>Diptera</taxon>
        <taxon>Brachycera</taxon>
        <taxon>Muscomorpha</taxon>
        <taxon>Hippoboscoidea</taxon>
        <taxon>Glossinidae</taxon>
        <taxon>Glossina</taxon>
    </lineage>
</organism>
<reference evidence="2" key="1">
    <citation type="submission" date="2015-01" db="EMBL/GenBank/DDBJ databases">
        <authorList>
            <person name="Aksoy S."/>
            <person name="Warren W."/>
            <person name="Wilson R.K."/>
        </authorList>
    </citation>
    <scope>NUCLEOTIDE SEQUENCE [LARGE SCALE GENOMIC DNA]</scope>
    <source>
        <strain evidence="2">IAEA</strain>
    </source>
</reference>